<dbReference type="EMBL" id="FOOX01000008">
    <property type="protein sequence ID" value="SFG68918.1"/>
    <property type="molecule type" value="Genomic_DNA"/>
</dbReference>
<proteinExistence type="predicted"/>
<name>A0A1I2TVK0_9FIRM</name>
<accession>A0A1I2TVK0</accession>
<reference evidence="2" key="1">
    <citation type="submission" date="2016-10" db="EMBL/GenBank/DDBJ databases">
        <authorList>
            <person name="Varghese N."/>
            <person name="Submissions S."/>
        </authorList>
    </citation>
    <scope>NUCLEOTIDE SEQUENCE [LARGE SCALE GENOMIC DNA]</scope>
    <source>
        <strain evidence="2">DSM 17038</strain>
    </source>
</reference>
<keyword evidence="2" id="KW-1185">Reference proteome</keyword>
<dbReference type="AlphaFoldDB" id="A0A1I2TVK0"/>
<organism evidence="1 2">
    <name type="scientific">Desulfotruncus arcticus DSM 17038</name>
    <dbReference type="NCBI Taxonomy" id="1121424"/>
    <lineage>
        <taxon>Bacteria</taxon>
        <taxon>Bacillati</taxon>
        <taxon>Bacillota</taxon>
        <taxon>Clostridia</taxon>
        <taxon>Eubacteriales</taxon>
        <taxon>Desulfallaceae</taxon>
        <taxon>Desulfotruncus</taxon>
    </lineage>
</organism>
<sequence>MVKADYFRTTTAEKLRSVKSGELRTLDAKEMREVKTADLENMYDAPED</sequence>
<dbReference type="RefSeq" id="WP_165613489.1">
    <property type="nucleotide sequence ID" value="NZ_FOOX01000008.1"/>
</dbReference>
<evidence type="ECO:0000313" key="2">
    <source>
        <dbReference type="Proteomes" id="UP000199337"/>
    </source>
</evidence>
<protein>
    <submittedName>
        <fullName evidence="1">Uncharacterized protein</fullName>
    </submittedName>
</protein>
<dbReference type="Proteomes" id="UP000199337">
    <property type="component" value="Unassembled WGS sequence"/>
</dbReference>
<dbReference type="STRING" id="341036.SAMN05660649_02363"/>
<evidence type="ECO:0000313" key="1">
    <source>
        <dbReference type="EMBL" id="SFG68918.1"/>
    </source>
</evidence>
<gene>
    <name evidence="1" type="ORF">SAMN05660649_02363</name>
</gene>